<feature type="region of interest" description="Disordered" evidence="4">
    <location>
        <begin position="570"/>
        <end position="614"/>
    </location>
</feature>
<dbReference type="PROSITE" id="PS00108">
    <property type="entry name" value="PROTEIN_KINASE_ST"/>
    <property type="match status" value="1"/>
</dbReference>
<keyword evidence="6" id="KW-0808">Transferase</keyword>
<dbReference type="Gene3D" id="1.10.510.10">
    <property type="entry name" value="Transferase(Phosphotransferase) domain 1"/>
    <property type="match status" value="1"/>
</dbReference>
<dbReference type="InterPro" id="IPR008271">
    <property type="entry name" value="Ser/Thr_kinase_AS"/>
</dbReference>
<dbReference type="InterPro" id="IPR017441">
    <property type="entry name" value="Protein_kinase_ATP_BS"/>
</dbReference>
<gene>
    <name evidence="6" type="ORF">PPERSA_08489</name>
</gene>
<protein>
    <submittedName>
        <fullName evidence="6">Protein kinase-like domain</fullName>
    </submittedName>
</protein>
<evidence type="ECO:0000256" key="3">
    <source>
        <dbReference type="PROSITE-ProRule" id="PRU10141"/>
    </source>
</evidence>
<dbReference type="Gene3D" id="3.30.200.20">
    <property type="entry name" value="Phosphorylase Kinase, domain 1"/>
    <property type="match status" value="2"/>
</dbReference>
<feature type="compositionally biased region" description="Low complexity" evidence="4">
    <location>
        <begin position="599"/>
        <end position="614"/>
    </location>
</feature>
<reference evidence="6 7" key="1">
    <citation type="journal article" date="2015" name="Sci. Rep.">
        <title>Genome of the facultative scuticociliatosis pathogen Pseudocohnilembus persalinus provides insight into its virulence through horizontal gene transfer.</title>
        <authorList>
            <person name="Xiong J."/>
            <person name="Wang G."/>
            <person name="Cheng J."/>
            <person name="Tian M."/>
            <person name="Pan X."/>
            <person name="Warren A."/>
            <person name="Jiang C."/>
            <person name="Yuan D."/>
            <person name="Miao W."/>
        </authorList>
    </citation>
    <scope>NUCLEOTIDE SEQUENCE [LARGE SCALE GENOMIC DNA]</scope>
    <source>
        <strain evidence="6">36N120E</strain>
    </source>
</reference>
<proteinExistence type="predicted"/>
<feature type="binding site" evidence="3">
    <location>
        <position position="42"/>
    </location>
    <ligand>
        <name>ATP</name>
        <dbReference type="ChEBI" id="CHEBI:30616"/>
    </ligand>
</feature>
<dbReference type="InterPro" id="IPR000719">
    <property type="entry name" value="Prot_kinase_dom"/>
</dbReference>
<sequence length="614" mass="71757">MSEEIDQRVLQKFEIIQKLGKGAYGIVWKAMDRKLKQVVALKKVFDAFHNKLLNIIKAENNKDLYLVFDYMDTDLHAVIRAGILEEIHKKYIIYQTLKSLKFMHSGELIHRDLKPSNILLNAQCHAKVADFGLARSVHQKECDDDPPVLTEYVATRWYRAPEILLGSTKYQKAVDMWSVGCIVGELVIGKAIFPGTSSLNQIERVLELCPNPTKEDIASLESDVAHNLLQTINVSKKKTFAQFFQGASEDCLDLLKKLLVFNPKKRLSAEQALRHKYLAEFSNPEEEIVCEKPIYITIDDNKKFSIKDYREALQNKIFFKNKNVSLFQIKLKLNQLKYYLIRYADISKRKKEQRLKWQAKYLQKLGVNPDQLLEKNNSQQVQQHQSQVSMQQQQQNQQYQQRPQQSIQKNQQPSQPNDKEEQQYGQVNNSQNINSGNGNINNNTNQMIRQQQQYMQQQQQYMNQQRQSIQNQSFQQQQQRPQSGQYQNQTMKNQYQYQQQQQQQQQIRNSNGYQPYQNKGVNNSMVNNTGYQNQYGYKPNMNQNQNYSYMNNQQKFQGSQQSNNNQYMQSNMQQRPGSQGGGNNYQGYQQHMKNGAYQQGGQINSSQQQQNKAK</sequence>
<keyword evidence="7" id="KW-1185">Reference proteome</keyword>
<organism evidence="6 7">
    <name type="scientific">Pseudocohnilembus persalinus</name>
    <name type="common">Ciliate</name>
    <dbReference type="NCBI Taxonomy" id="266149"/>
    <lineage>
        <taxon>Eukaryota</taxon>
        <taxon>Sar</taxon>
        <taxon>Alveolata</taxon>
        <taxon>Ciliophora</taxon>
        <taxon>Intramacronucleata</taxon>
        <taxon>Oligohymenophorea</taxon>
        <taxon>Scuticociliatia</taxon>
        <taxon>Philasterida</taxon>
        <taxon>Pseudocohnilembidae</taxon>
        <taxon>Pseudocohnilembus</taxon>
    </lineage>
</organism>
<dbReference type="GO" id="GO:0005524">
    <property type="term" value="F:ATP binding"/>
    <property type="evidence" value="ECO:0007669"/>
    <property type="project" value="UniProtKB-UniRule"/>
</dbReference>
<dbReference type="InParanoid" id="A0A0V0R6F0"/>
<dbReference type="FunFam" id="1.10.510.10:FF:000238">
    <property type="entry name" value="Mitogen-activated protein kinase"/>
    <property type="match status" value="1"/>
</dbReference>
<evidence type="ECO:0000313" key="7">
    <source>
        <dbReference type="Proteomes" id="UP000054937"/>
    </source>
</evidence>
<comment type="caution">
    <text evidence="6">The sequence shown here is derived from an EMBL/GenBank/DDBJ whole genome shotgun (WGS) entry which is preliminary data.</text>
</comment>
<evidence type="ECO:0000259" key="5">
    <source>
        <dbReference type="PROSITE" id="PS50011"/>
    </source>
</evidence>
<dbReference type="SUPFAM" id="SSF56112">
    <property type="entry name" value="Protein kinase-like (PK-like)"/>
    <property type="match status" value="1"/>
</dbReference>
<feature type="compositionally biased region" description="Low complexity" evidence="4">
    <location>
        <begin position="426"/>
        <end position="514"/>
    </location>
</feature>
<feature type="compositionally biased region" description="Low complexity" evidence="4">
    <location>
        <begin position="378"/>
        <end position="416"/>
    </location>
</feature>
<dbReference type="EMBL" id="LDAU01000040">
    <property type="protein sequence ID" value="KRX10086.1"/>
    <property type="molecule type" value="Genomic_DNA"/>
</dbReference>
<name>A0A0V0R6F0_PSEPJ</name>
<keyword evidence="2 3" id="KW-0067">ATP-binding</keyword>
<evidence type="ECO:0000256" key="4">
    <source>
        <dbReference type="SAM" id="MobiDB-lite"/>
    </source>
</evidence>
<accession>A0A0V0R6F0</accession>
<keyword evidence="6" id="KW-0418">Kinase</keyword>
<dbReference type="PANTHER" id="PTHR24055">
    <property type="entry name" value="MITOGEN-ACTIVATED PROTEIN KINASE"/>
    <property type="match status" value="1"/>
</dbReference>
<dbReference type="OrthoDB" id="192887at2759"/>
<feature type="compositionally biased region" description="Polar residues" evidence="4">
    <location>
        <begin position="515"/>
        <end position="535"/>
    </location>
</feature>
<keyword evidence="1 3" id="KW-0547">Nucleotide-binding</keyword>
<feature type="domain" description="Protein kinase" evidence="5">
    <location>
        <begin position="13"/>
        <end position="278"/>
    </location>
</feature>
<dbReference type="Proteomes" id="UP000054937">
    <property type="component" value="Unassembled WGS sequence"/>
</dbReference>
<dbReference type="Pfam" id="PF00069">
    <property type="entry name" value="Pkinase"/>
    <property type="match status" value="1"/>
</dbReference>
<dbReference type="PROSITE" id="PS50011">
    <property type="entry name" value="PROTEIN_KINASE_DOM"/>
    <property type="match status" value="1"/>
</dbReference>
<dbReference type="SMART" id="SM00220">
    <property type="entry name" value="S_TKc"/>
    <property type="match status" value="1"/>
</dbReference>
<dbReference type="OMA" id="HRYVIEF"/>
<dbReference type="AlphaFoldDB" id="A0A0V0R6F0"/>
<dbReference type="InterPro" id="IPR050117">
    <property type="entry name" value="MAPK"/>
</dbReference>
<feature type="region of interest" description="Disordered" evidence="4">
    <location>
        <begin position="376"/>
        <end position="546"/>
    </location>
</feature>
<evidence type="ECO:0000313" key="6">
    <source>
        <dbReference type="EMBL" id="KRX10086.1"/>
    </source>
</evidence>
<dbReference type="CDD" id="cd07852">
    <property type="entry name" value="STKc_MAPK15-like"/>
    <property type="match status" value="1"/>
</dbReference>
<dbReference type="GO" id="GO:0004672">
    <property type="term" value="F:protein kinase activity"/>
    <property type="evidence" value="ECO:0007669"/>
    <property type="project" value="InterPro"/>
</dbReference>
<dbReference type="InterPro" id="IPR011009">
    <property type="entry name" value="Kinase-like_dom_sf"/>
</dbReference>
<dbReference type="PROSITE" id="PS00107">
    <property type="entry name" value="PROTEIN_KINASE_ATP"/>
    <property type="match status" value="1"/>
</dbReference>
<evidence type="ECO:0000256" key="1">
    <source>
        <dbReference type="ARBA" id="ARBA00022741"/>
    </source>
</evidence>
<evidence type="ECO:0000256" key="2">
    <source>
        <dbReference type="ARBA" id="ARBA00022840"/>
    </source>
</evidence>